<accession>A0ABN9X6H2</accession>
<evidence type="ECO:0000313" key="3">
    <source>
        <dbReference type="Proteomes" id="UP001189429"/>
    </source>
</evidence>
<feature type="chain" id="PRO_5045705963" description="Secreted protein" evidence="1">
    <location>
        <begin position="20"/>
        <end position="121"/>
    </location>
</feature>
<dbReference type="EMBL" id="CAUYUJ010019979">
    <property type="protein sequence ID" value="CAK0895009.1"/>
    <property type="molecule type" value="Genomic_DNA"/>
</dbReference>
<keyword evidence="1" id="KW-0732">Signal</keyword>
<evidence type="ECO:0000313" key="2">
    <source>
        <dbReference type="EMBL" id="CAK0895009.1"/>
    </source>
</evidence>
<evidence type="ECO:0000256" key="1">
    <source>
        <dbReference type="SAM" id="SignalP"/>
    </source>
</evidence>
<comment type="caution">
    <text evidence="2">The sequence shown here is derived from an EMBL/GenBank/DDBJ whole genome shotgun (WGS) entry which is preliminary data.</text>
</comment>
<proteinExistence type="predicted"/>
<name>A0ABN9X6H2_9DINO</name>
<evidence type="ECO:0008006" key="4">
    <source>
        <dbReference type="Google" id="ProtNLM"/>
    </source>
</evidence>
<organism evidence="2 3">
    <name type="scientific">Prorocentrum cordatum</name>
    <dbReference type="NCBI Taxonomy" id="2364126"/>
    <lineage>
        <taxon>Eukaryota</taxon>
        <taxon>Sar</taxon>
        <taxon>Alveolata</taxon>
        <taxon>Dinophyceae</taxon>
        <taxon>Prorocentrales</taxon>
        <taxon>Prorocentraceae</taxon>
        <taxon>Prorocentrum</taxon>
    </lineage>
</organism>
<sequence length="121" mass="13423">MPLFLFRALRLGLLRTCRFFPFRWSFLGARGGWNTHTYTCGQGPVVLHALWLSFCRRAAPSSKKSSATSQNNHPLVSHFQAPARVRQGFAKIFVLLSVCVSSREAAEECADMSGGACTFSH</sequence>
<protein>
    <recommendedName>
        <fullName evidence="4">Secreted protein</fullName>
    </recommendedName>
</protein>
<feature type="signal peptide" evidence="1">
    <location>
        <begin position="1"/>
        <end position="19"/>
    </location>
</feature>
<keyword evidence="3" id="KW-1185">Reference proteome</keyword>
<reference evidence="2" key="1">
    <citation type="submission" date="2023-10" db="EMBL/GenBank/DDBJ databases">
        <authorList>
            <person name="Chen Y."/>
            <person name="Shah S."/>
            <person name="Dougan E. K."/>
            <person name="Thang M."/>
            <person name="Chan C."/>
        </authorList>
    </citation>
    <scope>NUCLEOTIDE SEQUENCE [LARGE SCALE GENOMIC DNA]</scope>
</reference>
<gene>
    <name evidence="2" type="ORF">PCOR1329_LOCUS73894</name>
</gene>
<dbReference type="Proteomes" id="UP001189429">
    <property type="component" value="Unassembled WGS sequence"/>
</dbReference>